<dbReference type="EMBL" id="SHNN01000005">
    <property type="protein sequence ID" value="MCX2983000.1"/>
    <property type="molecule type" value="Genomic_DNA"/>
</dbReference>
<dbReference type="Gene3D" id="2.60.40.10">
    <property type="entry name" value="Immunoglobulins"/>
    <property type="match status" value="1"/>
</dbReference>
<accession>A0ABT3TMM6</accession>
<dbReference type="SUPFAM" id="SSF49265">
    <property type="entry name" value="Fibronectin type III"/>
    <property type="match status" value="1"/>
</dbReference>
<organism evidence="3 4">
    <name type="scientific">Candidatus Litorirhabdus singularis</name>
    <dbReference type="NCBI Taxonomy" id="2518993"/>
    <lineage>
        <taxon>Bacteria</taxon>
        <taxon>Pseudomonadati</taxon>
        <taxon>Pseudomonadota</taxon>
        <taxon>Gammaproteobacteria</taxon>
        <taxon>Cellvibrionales</taxon>
        <taxon>Halieaceae</taxon>
        <taxon>Candidatus Litorirhabdus</taxon>
    </lineage>
</organism>
<sequence>MTAIGKSNFVRVAVCLLTGALYSGLTWAEDSQTRPAAPSELAIVSVEADQVYLQWLDNSNVEQGFYILRSDDGVHWDKIDTLKADSREYLDAGLHAASRYIYKVAAFNDEGEVAAFSNLESVITAPEQLDQFEVQVADVYTPYL</sequence>
<comment type="caution">
    <text evidence="3">The sequence shown here is derived from an EMBL/GenBank/DDBJ whole genome shotgun (WGS) entry which is preliminary data.</text>
</comment>
<dbReference type="Proteomes" id="UP001143362">
    <property type="component" value="Unassembled WGS sequence"/>
</dbReference>
<feature type="signal peptide" evidence="1">
    <location>
        <begin position="1"/>
        <end position="28"/>
    </location>
</feature>
<keyword evidence="1" id="KW-0732">Signal</keyword>
<dbReference type="InterPro" id="IPR003961">
    <property type="entry name" value="FN3_dom"/>
</dbReference>
<evidence type="ECO:0000259" key="2">
    <source>
        <dbReference type="PROSITE" id="PS50853"/>
    </source>
</evidence>
<dbReference type="RefSeq" id="WP_279247031.1">
    <property type="nucleotide sequence ID" value="NZ_SHNN01000005.1"/>
</dbReference>
<feature type="domain" description="Fibronectin type-III" evidence="2">
    <location>
        <begin position="37"/>
        <end position="127"/>
    </location>
</feature>
<dbReference type="InterPro" id="IPR036116">
    <property type="entry name" value="FN3_sf"/>
</dbReference>
<evidence type="ECO:0000313" key="3">
    <source>
        <dbReference type="EMBL" id="MCX2983000.1"/>
    </source>
</evidence>
<gene>
    <name evidence="3" type="ORF">EYC98_19225</name>
</gene>
<reference evidence="3" key="1">
    <citation type="submission" date="2019-02" db="EMBL/GenBank/DDBJ databases">
        <authorList>
            <person name="Li S.-H."/>
        </authorList>
    </citation>
    <scope>NUCLEOTIDE SEQUENCE</scope>
    <source>
        <strain evidence="3">IMCC14734</strain>
    </source>
</reference>
<protein>
    <submittedName>
        <fullName evidence="3">Fibronectin type III domain-containing protein</fullName>
    </submittedName>
</protein>
<evidence type="ECO:0000256" key="1">
    <source>
        <dbReference type="SAM" id="SignalP"/>
    </source>
</evidence>
<dbReference type="PROSITE" id="PS50853">
    <property type="entry name" value="FN3"/>
    <property type="match status" value="1"/>
</dbReference>
<keyword evidence="4" id="KW-1185">Reference proteome</keyword>
<name>A0ABT3TMM6_9GAMM</name>
<dbReference type="InterPro" id="IPR013783">
    <property type="entry name" value="Ig-like_fold"/>
</dbReference>
<proteinExistence type="predicted"/>
<dbReference type="SMART" id="SM00060">
    <property type="entry name" value="FN3"/>
    <property type="match status" value="1"/>
</dbReference>
<dbReference type="CDD" id="cd00063">
    <property type="entry name" value="FN3"/>
    <property type="match status" value="1"/>
</dbReference>
<feature type="chain" id="PRO_5045288459" evidence="1">
    <location>
        <begin position="29"/>
        <end position="144"/>
    </location>
</feature>
<evidence type="ECO:0000313" key="4">
    <source>
        <dbReference type="Proteomes" id="UP001143362"/>
    </source>
</evidence>